<gene>
    <name evidence="2" type="primary">jg25848</name>
    <name evidence="2" type="ORF">PAEG_LOCUS3150</name>
</gene>
<dbReference type="AlphaFoldDB" id="A0A8S4QM02"/>
<sequence length="382" mass="44243">MDNKQLTVITLLDFSNAFNSVDFDILLGILRSLNISPSVINWFHSYLHGRQQRIRTEEAFSDWADLSAGVPQGGVLSPLLFTVFINEITKILTSHYHLYADDLQLYRHATLTDLDAAIFAINEDLNAIKDWAESFGLLVNPNKSQAMIIGSRQLRSRVTFNDLPPISYNGIPIVYSCTSKNLGLIIDSNLTWSAHINQVSKRMHYVVHSLRRLQNFLPLHTKIMLAQSLLLPILDYADVCYLDATEELLDKLERLQNLCIRFIFGLRKFDHVSDFRRQLKWLPIRFRRNVHILTVLYNILYNSSSPEYLCERIKLCLPPTRPLRSCVSKNPLDVPSYNTIFFQKSFSVHATHLWNLLPEHIRHCRSVHSFKHNVKEHYLSLS</sequence>
<dbReference type="SUPFAM" id="SSF56672">
    <property type="entry name" value="DNA/RNA polymerases"/>
    <property type="match status" value="1"/>
</dbReference>
<protein>
    <submittedName>
        <fullName evidence="2">Jg25848 protein</fullName>
    </submittedName>
</protein>
<dbReference type="InterPro" id="IPR043502">
    <property type="entry name" value="DNA/RNA_pol_sf"/>
</dbReference>
<comment type="caution">
    <text evidence="2">The sequence shown here is derived from an EMBL/GenBank/DDBJ whole genome shotgun (WGS) entry which is preliminary data.</text>
</comment>
<evidence type="ECO:0000313" key="3">
    <source>
        <dbReference type="Proteomes" id="UP000838756"/>
    </source>
</evidence>
<dbReference type="EMBL" id="CAKXAJ010009884">
    <property type="protein sequence ID" value="CAH2211320.1"/>
    <property type="molecule type" value="Genomic_DNA"/>
</dbReference>
<dbReference type="PANTHER" id="PTHR33332">
    <property type="entry name" value="REVERSE TRANSCRIPTASE DOMAIN-CONTAINING PROTEIN"/>
    <property type="match status" value="1"/>
</dbReference>
<dbReference type="InterPro" id="IPR000477">
    <property type="entry name" value="RT_dom"/>
</dbReference>
<dbReference type="Proteomes" id="UP000838756">
    <property type="component" value="Unassembled WGS sequence"/>
</dbReference>
<dbReference type="Pfam" id="PF00078">
    <property type="entry name" value="RVT_1"/>
    <property type="match status" value="1"/>
</dbReference>
<evidence type="ECO:0000259" key="1">
    <source>
        <dbReference type="PROSITE" id="PS50878"/>
    </source>
</evidence>
<feature type="domain" description="Reverse transcriptase" evidence="1">
    <location>
        <begin position="1"/>
        <end position="173"/>
    </location>
</feature>
<dbReference type="GO" id="GO:0071897">
    <property type="term" value="P:DNA biosynthetic process"/>
    <property type="evidence" value="ECO:0007669"/>
    <property type="project" value="UniProtKB-ARBA"/>
</dbReference>
<proteinExistence type="predicted"/>
<name>A0A8S4QM02_9NEOP</name>
<reference evidence="2" key="1">
    <citation type="submission" date="2022-03" db="EMBL/GenBank/DDBJ databases">
        <authorList>
            <person name="Lindestad O."/>
        </authorList>
    </citation>
    <scope>NUCLEOTIDE SEQUENCE</scope>
</reference>
<dbReference type="OrthoDB" id="5953030at2759"/>
<keyword evidence="3" id="KW-1185">Reference proteome</keyword>
<evidence type="ECO:0000313" key="2">
    <source>
        <dbReference type="EMBL" id="CAH2211320.1"/>
    </source>
</evidence>
<organism evidence="2 3">
    <name type="scientific">Pararge aegeria aegeria</name>
    <dbReference type="NCBI Taxonomy" id="348720"/>
    <lineage>
        <taxon>Eukaryota</taxon>
        <taxon>Metazoa</taxon>
        <taxon>Ecdysozoa</taxon>
        <taxon>Arthropoda</taxon>
        <taxon>Hexapoda</taxon>
        <taxon>Insecta</taxon>
        <taxon>Pterygota</taxon>
        <taxon>Neoptera</taxon>
        <taxon>Endopterygota</taxon>
        <taxon>Lepidoptera</taxon>
        <taxon>Glossata</taxon>
        <taxon>Ditrysia</taxon>
        <taxon>Papilionoidea</taxon>
        <taxon>Nymphalidae</taxon>
        <taxon>Satyrinae</taxon>
        <taxon>Satyrini</taxon>
        <taxon>Parargina</taxon>
        <taxon>Pararge</taxon>
    </lineage>
</organism>
<dbReference type="PROSITE" id="PS50878">
    <property type="entry name" value="RT_POL"/>
    <property type="match status" value="1"/>
</dbReference>
<accession>A0A8S4QM02</accession>